<dbReference type="SUPFAM" id="SSF53649">
    <property type="entry name" value="Alkaline phosphatase-like"/>
    <property type="match status" value="1"/>
</dbReference>
<accession>A0A0N9VPF5</accession>
<name>A0A0N9VPF5_9GAMM</name>
<dbReference type="PANTHER" id="PTHR43751:SF3">
    <property type="entry name" value="SULFATASE N-TERMINAL DOMAIN-CONTAINING PROTEIN"/>
    <property type="match status" value="1"/>
</dbReference>
<keyword evidence="1" id="KW-0472">Membrane</keyword>
<dbReference type="PIRSF" id="PIRSF004950">
    <property type="entry name" value="Mmb_sulf_HI0842"/>
    <property type="match status" value="1"/>
</dbReference>
<keyword evidence="5" id="KW-1185">Reference proteome</keyword>
<gene>
    <name evidence="4" type="ORF">AOY20_06635</name>
</gene>
<dbReference type="STRING" id="1324350.AOY20_06635"/>
<evidence type="ECO:0000313" key="4">
    <source>
        <dbReference type="EMBL" id="ALH95241.1"/>
    </source>
</evidence>
<dbReference type="InterPro" id="IPR052701">
    <property type="entry name" value="GAG_Ulvan_Degrading_Sulfatases"/>
</dbReference>
<reference evidence="4 5" key="1">
    <citation type="journal article" date="2015" name="Int. J. Syst. Evol. Microbiol.">
        <title>Acinetobacter equi sp. nov. isolated from horse faeces.</title>
        <authorList>
            <person name="Poppel M.T."/>
            <person name="Skiebe E."/>
            <person name="Laue M."/>
            <person name="Bergmann H."/>
            <person name="Ebersberger I."/>
            <person name="Garn T."/>
            <person name="Fruth A."/>
            <person name="Baumgardt S."/>
            <person name="Busse H.J."/>
            <person name="Wilharm G."/>
        </authorList>
    </citation>
    <scope>NUCLEOTIDE SEQUENCE [LARGE SCALE GENOMIC DNA]</scope>
    <source>
        <strain evidence="4 5">114</strain>
    </source>
</reference>
<dbReference type="AlphaFoldDB" id="A0A0N9VPF5"/>
<dbReference type="InterPro" id="IPR000917">
    <property type="entry name" value="Sulfatase_N"/>
</dbReference>
<feature type="transmembrane region" description="Helical" evidence="1">
    <location>
        <begin position="12"/>
        <end position="30"/>
    </location>
</feature>
<feature type="domain" description="Inner membrane protein YejM N-terminal" evidence="3">
    <location>
        <begin position="6"/>
        <end position="240"/>
    </location>
</feature>
<dbReference type="OrthoDB" id="9803751at2"/>
<dbReference type="InterPro" id="IPR012159">
    <property type="entry name" value="YejM-like"/>
</dbReference>
<feature type="domain" description="Sulfatase N-terminal" evidence="2">
    <location>
        <begin position="249"/>
        <end position="528"/>
    </location>
</feature>
<feature type="transmembrane region" description="Helical" evidence="1">
    <location>
        <begin position="82"/>
        <end position="102"/>
    </location>
</feature>
<dbReference type="Proteomes" id="UP000064939">
    <property type="component" value="Chromosome"/>
</dbReference>
<evidence type="ECO:0000259" key="2">
    <source>
        <dbReference type="Pfam" id="PF00884"/>
    </source>
</evidence>
<dbReference type="PROSITE" id="PS51257">
    <property type="entry name" value="PROKAR_LIPOPROTEIN"/>
    <property type="match status" value="1"/>
</dbReference>
<organism evidence="4 5">
    <name type="scientific">Acinetobacter equi</name>
    <dbReference type="NCBI Taxonomy" id="1324350"/>
    <lineage>
        <taxon>Bacteria</taxon>
        <taxon>Pseudomonadati</taxon>
        <taxon>Pseudomonadota</taxon>
        <taxon>Gammaproteobacteria</taxon>
        <taxon>Moraxellales</taxon>
        <taxon>Moraxellaceae</taxon>
        <taxon>Acinetobacter</taxon>
    </lineage>
</organism>
<dbReference type="RefSeq" id="WP_054581135.1">
    <property type="nucleotide sequence ID" value="NZ_CP012808.1"/>
</dbReference>
<feature type="transmembrane region" description="Helical" evidence="1">
    <location>
        <begin position="158"/>
        <end position="182"/>
    </location>
</feature>
<evidence type="ECO:0000256" key="1">
    <source>
        <dbReference type="SAM" id="Phobius"/>
    </source>
</evidence>
<sequence length="613" mass="70313">MLFKSKLRVHLYFIIVNAFIAMLIACRYFVYLSEFPTDILGFSFLVSSVISHMTLLMVLLGIILIPFLLLPNKLSRVIQVTVLSLALLILFIDTIVFAQYRFHISLVMLELVMSGQVVNFSFMTWFMAIAGIAIIWLAQYFLLVYLEKNVDRIQQWKIGPKFSVLVFICLLISHSIHIWAVANVYQPVTVTKKYLPLFYPTTANGTMEKYGWIDAEALEKQKSLSLNSKSDINYPLQTLQTQPVEKPLNIVFIVIDSWRADTFNADTSPNMWNFAQSGKIFNNHISSGNATRTGIFGLFYGIPGTYWHAMLANHKSPVFIDRLQTLNYDLGIFAAAKLTNPEFHQTVFSKVPNLRVSSKGNLPSELDQDLTKDWVQWFDHRNKSKPYFSFIFYDAPHGFDFPTNYPHRYEPMVDEVNYLKLNNNTDRNLIMNRYKTSVHFVDSQVKIILDKLKQSGDLENTVIIITGDHGQEINDNMSNFWGHNSNYTDPQIKVPFAIIAPKLSESQIMQWNSDAFTSHQDIVPTLMKNYLGVTNDVKDYSVGEDLLGKPIQRDWLLASNYSSYAIISPQSILEIGVVGQYDILDKNNHPMKDAQPDHKSLQEALEQISRFNK</sequence>
<dbReference type="EMBL" id="CP012808">
    <property type="protein sequence ID" value="ALH95241.1"/>
    <property type="molecule type" value="Genomic_DNA"/>
</dbReference>
<keyword evidence="1" id="KW-1133">Transmembrane helix</keyword>
<evidence type="ECO:0000313" key="5">
    <source>
        <dbReference type="Proteomes" id="UP000064939"/>
    </source>
</evidence>
<dbReference type="Gene3D" id="3.40.720.10">
    <property type="entry name" value="Alkaline Phosphatase, subunit A"/>
    <property type="match status" value="1"/>
</dbReference>
<protein>
    <submittedName>
        <fullName evidence="4">Choline-sulfatase</fullName>
    </submittedName>
</protein>
<dbReference type="Pfam" id="PF00884">
    <property type="entry name" value="Sulfatase"/>
    <property type="match status" value="1"/>
</dbReference>
<feature type="transmembrane region" description="Helical" evidence="1">
    <location>
        <begin position="42"/>
        <end position="70"/>
    </location>
</feature>
<dbReference type="InterPro" id="IPR024588">
    <property type="entry name" value="YejM_N"/>
</dbReference>
<dbReference type="Pfam" id="PF11893">
    <property type="entry name" value="DUF3413"/>
    <property type="match status" value="1"/>
</dbReference>
<feature type="transmembrane region" description="Helical" evidence="1">
    <location>
        <begin position="122"/>
        <end position="146"/>
    </location>
</feature>
<dbReference type="PANTHER" id="PTHR43751">
    <property type="entry name" value="SULFATASE"/>
    <property type="match status" value="1"/>
</dbReference>
<dbReference type="KEGG" id="aei:AOY20_06635"/>
<evidence type="ECO:0000259" key="3">
    <source>
        <dbReference type="Pfam" id="PF11893"/>
    </source>
</evidence>
<keyword evidence="1" id="KW-0812">Transmembrane</keyword>
<dbReference type="InterPro" id="IPR017850">
    <property type="entry name" value="Alkaline_phosphatase_core_sf"/>
</dbReference>
<proteinExistence type="predicted"/>
<dbReference type="CDD" id="cd16148">
    <property type="entry name" value="sulfatase_like"/>
    <property type="match status" value="1"/>
</dbReference>